<name>A0AA37QFI9_9BACT</name>
<evidence type="ECO:0000256" key="7">
    <source>
        <dbReference type="ARBA" id="ARBA00022801"/>
    </source>
</evidence>
<comment type="catalytic activity">
    <reaction evidence="1 9 11">
        <text>Hydrolyzes single-stranded DNA or mismatched double-stranded DNA and polynucleotides, releasing free uracil.</text>
        <dbReference type="EC" id="3.2.2.27"/>
    </reaction>
</comment>
<dbReference type="NCBIfam" id="NF003588">
    <property type="entry name" value="PRK05254.1-1"/>
    <property type="match status" value="1"/>
</dbReference>
<dbReference type="InterPro" id="IPR036895">
    <property type="entry name" value="Uracil-DNA_glycosylase-like_sf"/>
</dbReference>
<feature type="active site" description="Proton acceptor" evidence="9 10">
    <location>
        <position position="65"/>
    </location>
</feature>
<evidence type="ECO:0000313" key="14">
    <source>
        <dbReference type="Proteomes" id="UP001161325"/>
    </source>
</evidence>
<keyword evidence="6 9" id="KW-0227">DNA damage</keyword>
<comment type="subcellular location">
    <subcellularLocation>
        <location evidence="9">Cytoplasm</location>
    </subcellularLocation>
</comment>
<dbReference type="SMART" id="SM00986">
    <property type="entry name" value="UDG"/>
    <property type="match status" value="1"/>
</dbReference>
<protein>
    <recommendedName>
        <fullName evidence="5 9">Uracil-DNA glycosylase</fullName>
        <shortName evidence="9">UDG</shortName>
        <ecNumber evidence="4 9">3.2.2.27</ecNumber>
    </recommendedName>
</protein>
<evidence type="ECO:0000313" key="13">
    <source>
        <dbReference type="EMBL" id="GLC25455.1"/>
    </source>
</evidence>
<evidence type="ECO:0000256" key="9">
    <source>
        <dbReference type="HAMAP-Rule" id="MF_00148"/>
    </source>
</evidence>
<dbReference type="Gene3D" id="3.40.470.10">
    <property type="entry name" value="Uracil-DNA glycosylase-like domain"/>
    <property type="match status" value="1"/>
</dbReference>
<dbReference type="Proteomes" id="UP001161325">
    <property type="component" value="Unassembled WGS sequence"/>
</dbReference>
<dbReference type="AlphaFoldDB" id="A0AA37QFI9"/>
<dbReference type="NCBIfam" id="NF003591">
    <property type="entry name" value="PRK05254.1-4"/>
    <property type="match status" value="1"/>
</dbReference>
<evidence type="ECO:0000256" key="3">
    <source>
        <dbReference type="ARBA" id="ARBA00008184"/>
    </source>
</evidence>
<accession>A0AA37QFI9</accession>
<comment type="similarity">
    <text evidence="3 9 11">Belongs to the uracil-DNA glycosylase (UDG) superfamily. UNG family.</text>
</comment>
<dbReference type="NCBIfam" id="TIGR00628">
    <property type="entry name" value="ung"/>
    <property type="match status" value="1"/>
</dbReference>
<keyword evidence="9" id="KW-0963">Cytoplasm</keyword>
<comment type="function">
    <text evidence="2 9 11">Excises uracil residues from the DNA which can arise as a result of misincorporation of dUMP residues by DNA polymerase or due to deamination of cytosine.</text>
</comment>
<reference evidence="13" key="1">
    <citation type="submission" date="2022-08" db="EMBL/GenBank/DDBJ databases">
        <title>Draft genome sequencing of Roseisolibacter agri AW1220.</title>
        <authorList>
            <person name="Tobiishi Y."/>
            <person name="Tonouchi A."/>
        </authorList>
    </citation>
    <scope>NUCLEOTIDE SEQUENCE</scope>
    <source>
        <strain evidence="13">AW1220</strain>
    </source>
</reference>
<evidence type="ECO:0000256" key="1">
    <source>
        <dbReference type="ARBA" id="ARBA00001400"/>
    </source>
</evidence>
<proteinExistence type="inferred from homology"/>
<dbReference type="EC" id="3.2.2.27" evidence="4 9"/>
<dbReference type="InterPro" id="IPR005122">
    <property type="entry name" value="Uracil-DNA_glycosylase-like"/>
</dbReference>
<dbReference type="SMART" id="SM00987">
    <property type="entry name" value="UreE_C"/>
    <property type="match status" value="1"/>
</dbReference>
<dbReference type="CDD" id="cd10027">
    <property type="entry name" value="UDG-F1-like"/>
    <property type="match status" value="1"/>
</dbReference>
<dbReference type="PANTHER" id="PTHR11264">
    <property type="entry name" value="URACIL-DNA GLYCOSYLASE"/>
    <property type="match status" value="1"/>
</dbReference>
<dbReference type="InterPro" id="IPR018085">
    <property type="entry name" value="Ura-DNA_Glyclase_AS"/>
</dbReference>
<dbReference type="PANTHER" id="PTHR11264:SF0">
    <property type="entry name" value="URACIL-DNA GLYCOSYLASE"/>
    <property type="match status" value="1"/>
</dbReference>
<dbReference type="Pfam" id="PF03167">
    <property type="entry name" value="UDG"/>
    <property type="match status" value="1"/>
</dbReference>
<dbReference type="NCBIfam" id="NF003592">
    <property type="entry name" value="PRK05254.1-5"/>
    <property type="match status" value="1"/>
</dbReference>
<comment type="caution">
    <text evidence="13">The sequence shown here is derived from an EMBL/GenBank/DDBJ whole genome shotgun (WGS) entry which is preliminary data.</text>
</comment>
<keyword evidence="8 9" id="KW-0234">DNA repair</keyword>
<dbReference type="RefSeq" id="WP_284349910.1">
    <property type="nucleotide sequence ID" value="NZ_BRXS01000003.1"/>
</dbReference>
<evidence type="ECO:0000256" key="11">
    <source>
        <dbReference type="RuleBase" id="RU003780"/>
    </source>
</evidence>
<evidence type="ECO:0000256" key="8">
    <source>
        <dbReference type="ARBA" id="ARBA00023204"/>
    </source>
</evidence>
<keyword evidence="7 9" id="KW-0378">Hydrolase</keyword>
<feature type="domain" description="Uracil-DNA glycosylase-like" evidence="12">
    <location>
        <begin position="50"/>
        <end position="210"/>
    </location>
</feature>
<evidence type="ECO:0000256" key="2">
    <source>
        <dbReference type="ARBA" id="ARBA00002631"/>
    </source>
</evidence>
<dbReference type="FunFam" id="3.40.470.10:FF:000001">
    <property type="entry name" value="Uracil-DNA glycosylase"/>
    <property type="match status" value="1"/>
</dbReference>
<dbReference type="NCBIfam" id="NF003589">
    <property type="entry name" value="PRK05254.1-2"/>
    <property type="match status" value="1"/>
</dbReference>
<evidence type="ECO:0000256" key="4">
    <source>
        <dbReference type="ARBA" id="ARBA00012030"/>
    </source>
</evidence>
<dbReference type="EMBL" id="BRXS01000003">
    <property type="protein sequence ID" value="GLC25455.1"/>
    <property type="molecule type" value="Genomic_DNA"/>
</dbReference>
<dbReference type="GO" id="GO:0005737">
    <property type="term" value="C:cytoplasm"/>
    <property type="evidence" value="ECO:0007669"/>
    <property type="project" value="UniProtKB-SubCell"/>
</dbReference>
<dbReference type="PROSITE" id="PS00130">
    <property type="entry name" value="U_DNA_GLYCOSYLASE"/>
    <property type="match status" value="1"/>
</dbReference>
<dbReference type="SUPFAM" id="SSF52141">
    <property type="entry name" value="Uracil-DNA glycosylase-like"/>
    <property type="match status" value="1"/>
</dbReference>
<evidence type="ECO:0000256" key="5">
    <source>
        <dbReference type="ARBA" id="ARBA00018429"/>
    </source>
</evidence>
<dbReference type="GO" id="GO:0097510">
    <property type="term" value="P:base-excision repair, AP site formation via deaminated base removal"/>
    <property type="evidence" value="ECO:0007669"/>
    <property type="project" value="TreeGrafter"/>
</dbReference>
<evidence type="ECO:0000256" key="6">
    <source>
        <dbReference type="ARBA" id="ARBA00022763"/>
    </source>
</evidence>
<organism evidence="13 14">
    <name type="scientific">Roseisolibacter agri</name>
    <dbReference type="NCBI Taxonomy" id="2014610"/>
    <lineage>
        <taxon>Bacteria</taxon>
        <taxon>Pseudomonadati</taxon>
        <taxon>Gemmatimonadota</taxon>
        <taxon>Gemmatimonadia</taxon>
        <taxon>Gemmatimonadales</taxon>
        <taxon>Gemmatimonadaceae</taxon>
        <taxon>Roseisolibacter</taxon>
    </lineage>
</organism>
<evidence type="ECO:0000256" key="10">
    <source>
        <dbReference type="PROSITE-ProRule" id="PRU10072"/>
    </source>
</evidence>
<dbReference type="HAMAP" id="MF_00148">
    <property type="entry name" value="UDG"/>
    <property type="match status" value="1"/>
</dbReference>
<dbReference type="InterPro" id="IPR002043">
    <property type="entry name" value="UDG_fam1"/>
</dbReference>
<sequence length="227" mass="24941">MLPKIPTAWKSALADTVKQPWYAELAAFVDAERQAHEVYPPQEDLYSALRLTALDDVKVLILGQDPYHGPGQAHGLAFSVRPDVPIPASLRNIHKELQADLKLPKPRDGSLVPWARHGVLLLNAVLTVRAGEPNSHKDRGWERFTDAVIRAVSAKEERVVFVLWGAYAQKKAALVDTSRHAILAAAHPSPLAAKKGFFGSRPFSKANAALRDAGRSEVDWRLPSADD</sequence>
<dbReference type="GO" id="GO:0004844">
    <property type="term" value="F:uracil DNA N-glycosylase activity"/>
    <property type="evidence" value="ECO:0007669"/>
    <property type="project" value="UniProtKB-UniRule"/>
</dbReference>
<keyword evidence="14" id="KW-1185">Reference proteome</keyword>
<gene>
    <name evidence="13" type="primary">ung2</name>
    <name evidence="9" type="synonym">ung</name>
    <name evidence="13" type="ORF">rosag_19680</name>
</gene>
<evidence type="ECO:0000259" key="12">
    <source>
        <dbReference type="SMART" id="SM00986"/>
    </source>
</evidence>